<evidence type="ECO:0000313" key="1">
    <source>
        <dbReference type="EMBL" id="CEK98655.1"/>
    </source>
</evidence>
<sequence>LRRVVLFYGKEIATEKCSTLALKRAYSQVVTYSGGAILLIEGKGMNYALSLLVN</sequence>
<gene>
    <name evidence="1" type="primary">ORF219260</name>
</gene>
<proteinExistence type="predicted"/>
<dbReference type="AlphaFoldDB" id="A0A0B7C2J0"/>
<protein>
    <submittedName>
        <fullName evidence="1">Uncharacterized protein</fullName>
    </submittedName>
</protein>
<accession>A0A0B7C2J0</accession>
<name>A0A0B7C2J0_9EUPU</name>
<dbReference type="EMBL" id="HACG01051784">
    <property type="protein sequence ID" value="CEK98655.1"/>
    <property type="molecule type" value="Transcribed_RNA"/>
</dbReference>
<reference evidence="1" key="1">
    <citation type="submission" date="2014-12" db="EMBL/GenBank/DDBJ databases">
        <title>Insight into the proteome of Arion vulgaris.</title>
        <authorList>
            <person name="Aradska J."/>
            <person name="Bulat T."/>
            <person name="Smidak R."/>
            <person name="Sarate P."/>
            <person name="Gangsoo J."/>
            <person name="Sialana F."/>
            <person name="Bilban M."/>
            <person name="Lubec G."/>
        </authorList>
    </citation>
    <scope>NUCLEOTIDE SEQUENCE</scope>
    <source>
        <tissue evidence="1">Skin</tissue>
    </source>
</reference>
<organism evidence="1">
    <name type="scientific">Arion vulgaris</name>
    <dbReference type="NCBI Taxonomy" id="1028688"/>
    <lineage>
        <taxon>Eukaryota</taxon>
        <taxon>Metazoa</taxon>
        <taxon>Spiralia</taxon>
        <taxon>Lophotrochozoa</taxon>
        <taxon>Mollusca</taxon>
        <taxon>Gastropoda</taxon>
        <taxon>Heterobranchia</taxon>
        <taxon>Euthyneura</taxon>
        <taxon>Panpulmonata</taxon>
        <taxon>Eupulmonata</taxon>
        <taxon>Stylommatophora</taxon>
        <taxon>Helicina</taxon>
        <taxon>Arionoidea</taxon>
        <taxon>Arionidae</taxon>
        <taxon>Arion</taxon>
    </lineage>
</organism>
<feature type="non-terminal residue" evidence="1">
    <location>
        <position position="1"/>
    </location>
</feature>